<keyword evidence="5" id="KW-1185">Reference proteome</keyword>
<evidence type="ECO:0000256" key="2">
    <source>
        <dbReference type="ARBA" id="ARBA00019418"/>
    </source>
</evidence>
<evidence type="ECO:0000313" key="4">
    <source>
        <dbReference type="EMBL" id="QKV52488.1"/>
    </source>
</evidence>
<evidence type="ECO:0000256" key="1">
    <source>
        <dbReference type="ARBA" id="ARBA00008571"/>
    </source>
</evidence>
<accession>A0A6N1X0H8</accession>
<comment type="similarity">
    <text evidence="1">Belongs to the SdhE FAD assembly factor family.</text>
</comment>
<keyword evidence="3" id="KW-0143">Chaperone</keyword>
<dbReference type="Proteomes" id="UP000509579">
    <property type="component" value="Chromosome"/>
</dbReference>
<protein>
    <recommendedName>
        <fullName evidence="2">FAD assembly factor SdhE</fullName>
    </recommendedName>
</protein>
<evidence type="ECO:0000313" key="5">
    <source>
        <dbReference type="Proteomes" id="UP000509579"/>
    </source>
</evidence>
<proteinExistence type="inferred from homology"/>
<reference evidence="4 5" key="1">
    <citation type="submission" date="2020-06" db="EMBL/GenBank/DDBJ databases">
        <title>Acidovorax antarctica sp. nov., isolated from Corinth ice sheet soil, Antarctic Fields Peninsula.</title>
        <authorList>
            <person name="Xu Q."/>
            <person name="Peng F."/>
        </authorList>
    </citation>
    <scope>NUCLEOTIDE SEQUENCE [LARGE SCALE GENOMIC DNA]</scope>
    <source>
        <strain evidence="4 5">16-35-5</strain>
    </source>
</reference>
<dbReference type="SUPFAM" id="SSF109910">
    <property type="entry name" value="YgfY-like"/>
    <property type="match status" value="1"/>
</dbReference>
<dbReference type="EMBL" id="CP054840">
    <property type="protein sequence ID" value="QKV52488.1"/>
    <property type="molecule type" value="Genomic_DNA"/>
</dbReference>
<dbReference type="AlphaFoldDB" id="A0A6N1X0H8"/>
<dbReference type="Gene3D" id="1.10.150.250">
    <property type="entry name" value="Flavinator of succinate dehydrogenase"/>
    <property type="match status" value="1"/>
</dbReference>
<dbReference type="InterPro" id="IPR005631">
    <property type="entry name" value="SDH"/>
</dbReference>
<gene>
    <name evidence="4" type="ORF">HUK68_05950</name>
</gene>
<dbReference type="InterPro" id="IPR036714">
    <property type="entry name" value="SDH_sf"/>
</dbReference>
<dbReference type="Pfam" id="PF03937">
    <property type="entry name" value="Sdh5"/>
    <property type="match status" value="1"/>
</dbReference>
<sequence>MHMTNTLLDERERNLLQWRSRRGLVENDIFIGQFFATYGDQLTRRHAAGLSALMDLADNDLLDLFLARKEPEGALDTEEIKEVLELVRKRQPGSLSHVG</sequence>
<name>A0A6N1X0H8_9BURK</name>
<organism evidence="4 5">
    <name type="scientific">Comamonas antarctica</name>
    <dbReference type="NCBI Taxonomy" id="2743470"/>
    <lineage>
        <taxon>Bacteria</taxon>
        <taxon>Pseudomonadati</taxon>
        <taxon>Pseudomonadota</taxon>
        <taxon>Betaproteobacteria</taxon>
        <taxon>Burkholderiales</taxon>
        <taxon>Comamonadaceae</taxon>
        <taxon>Comamonas</taxon>
    </lineage>
</organism>
<dbReference type="KEGG" id="aant:HUK68_05950"/>
<evidence type="ECO:0000256" key="3">
    <source>
        <dbReference type="ARBA" id="ARBA00023186"/>
    </source>
</evidence>
<dbReference type="RefSeq" id="WP_175503368.1">
    <property type="nucleotide sequence ID" value="NZ_CAURQT010000018.1"/>
</dbReference>